<feature type="chain" id="PRO_5039466045" evidence="5">
    <location>
        <begin position="28"/>
        <end position="281"/>
    </location>
</feature>
<evidence type="ECO:0000256" key="5">
    <source>
        <dbReference type="SAM" id="SignalP"/>
    </source>
</evidence>
<evidence type="ECO:0000256" key="2">
    <source>
        <dbReference type="ARBA" id="ARBA00022729"/>
    </source>
</evidence>
<dbReference type="SUPFAM" id="SSF53850">
    <property type="entry name" value="Periplasmic binding protein-like II"/>
    <property type="match status" value="1"/>
</dbReference>
<evidence type="ECO:0000313" key="7">
    <source>
        <dbReference type="EMBL" id="TDK61025.1"/>
    </source>
</evidence>
<feature type="domain" description="Solute-binding protein family 3/N-terminal" evidence="6">
    <location>
        <begin position="57"/>
        <end position="277"/>
    </location>
</feature>
<dbReference type="AlphaFoldDB" id="A0A4R5VR49"/>
<dbReference type="GO" id="GO:0005886">
    <property type="term" value="C:plasma membrane"/>
    <property type="evidence" value="ECO:0007669"/>
    <property type="project" value="UniProtKB-SubCell"/>
</dbReference>
<dbReference type="PROSITE" id="PS51257">
    <property type="entry name" value="PROKAR_LIPOPROTEIN"/>
    <property type="match status" value="1"/>
</dbReference>
<keyword evidence="3" id="KW-0564">Palmitate</keyword>
<comment type="subcellular location">
    <subcellularLocation>
        <location evidence="1">Cell membrane</location>
        <topology evidence="1">Lipid-anchor</topology>
    </subcellularLocation>
</comment>
<keyword evidence="2 5" id="KW-0732">Signal</keyword>
<gene>
    <name evidence="7" type="ORF">E2K98_15075</name>
</gene>
<dbReference type="EMBL" id="SMYO01000006">
    <property type="protein sequence ID" value="TDK61025.1"/>
    <property type="molecule type" value="Genomic_DNA"/>
</dbReference>
<comment type="caution">
    <text evidence="7">The sequence shown here is derived from an EMBL/GenBank/DDBJ whole genome shotgun (WGS) entry which is preliminary data.</text>
</comment>
<keyword evidence="4" id="KW-0449">Lipoprotein</keyword>
<evidence type="ECO:0000256" key="3">
    <source>
        <dbReference type="ARBA" id="ARBA00023139"/>
    </source>
</evidence>
<evidence type="ECO:0000259" key="6">
    <source>
        <dbReference type="SMART" id="SM00062"/>
    </source>
</evidence>
<dbReference type="CDD" id="cd13624">
    <property type="entry name" value="PBP2_Arg_Lys_His"/>
    <property type="match status" value="1"/>
</dbReference>
<accession>A0A4R5VR49</accession>
<proteinExistence type="predicted"/>
<feature type="signal peptide" evidence="5">
    <location>
        <begin position="1"/>
        <end position="27"/>
    </location>
</feature>
<reference evidence="7 8" key="1">
    <citation type="submission" date="2019-03" db="EMBL/GenBank/DDBJ databases">
        <title>Bacillus niacini sp. nov. a Nicotinate-Metabolizing Mesophile Isolated from Soil.</title>
        <authorList>
            <person name="Zhang G."/>
        </authorList>
    </citation>
    <scope>NUCLEOTIDE SEQUENCE [LARGE SCALE GENOMIC DNA]</scope>
    <source>
        <strain evidence="7 8">WN066</strain>
    </source>
</reference>
<evidence type="ECO:0000313" key="8">
    <source>
        <dbReference type="Proteomes" id="UP000295132"/>
    </source>
</evidence>
<dbReference type="Pfam" id="PF00497">
    <property type="entry name" value="SBP_bac_3"/>
    <property type="match status" value="1"/>
</dbReference>
<organism evidence="7 8">
    <name type="scientific">Bacillus salipaludis</name>
    <dbReference type="NCBI Taxonomy" id="2547811"/>
    <lineage>
        <taxon>Bacteria</taxon>
        <taxon>Bacillati</taxon>
        <taxon>Bacillota</taxon>
        <taxon>Bacilli</taxon>
        <taxon>Bacillales</taxon>
        <taxon>Bacillaceae</taxon>
        <taxon>Bacillus</taxon>
    </lineage>
</organism>
<sequence length="281" mass="30796">MEEYIMKKVIQIFIIMAVAIMATACGAQPNLPDAKTKEKIQKAESGNTLDSIKKQGVITIAMDDTFPPMEYRNDKNELVGFDVDLAKAITKELGVKAEFKPTAWDGILPGLDAKQYDVIMTSMNITDERKQKVDFVEYLKLGQVVAVKAGNPLSIQSKEDLSGKVVGVQIGSTSETAAKQIKGVKELKTYNAYTDVFNDLGLGRLQGVIVAEAVGRYYKATKPEAFDVVGSSFQKLPIGIAVRKGDDKLEEALTKAVQTVKDNGTYAKISQKWFGKDLSKE</sequence>
<name>A0A4R5VR49_9BACI</name>
<dbReference type="PANTHER" id="PTHR35936:SF34">
    <property type="entry name" value="ABC TRANSPORTER EXTRACELLULAR-BINDING PROTEIN YCKB-RELATED"/>
    <property type="match status" value="1"/>
</dbReference>
<dbReference type="Proteomes" id="UP000295132">
    <property type="component" value="Unassembled WGS sequence"/>
</dbReference>
<protein>
    <submittedName>
        <fullName evidence="7">Basic amino acid ABC transporter substrate-binding protein</fullName>
    </submittedName>
</protein>
<dbReference type="SMART" id="SM00062">
    <property type="entry name" value="PBPb"/>
    <property type="match status" value="1"/>
</dbReference>
<dbReference type="Gene3D" id="3.40.190.10">
    <property type="entry name" value="Periplasmic binding protein-like II"/>
    <property type="match status" value="2"/>
</dbReference>
<dbReference type="InterPro" id="IPR001638">
    <property type="entry name" value="Solute-binding_3/MltF_N"/>
</dbReference>
<dbReference type="PANTHER" id="PTHR35936">
    <property type="entry name" value="MEMBRANE-BOUND LYTIC MUREIN TRANSGLYCOSYLASE F"/>
    <property type="match status" value="1"/>
</dbReference>
<evidence type="ECO:0000256" key="4">
    <source>
        <dbReference type="ARBA" id="ARBA00023288"/>
    </source>
</evidence>
<evidence type="ECO:0000256" key="1">
    <source>
        <dbReference type="ARBA" id="ARBA00004193"/>
    </source>
</evidence>